<feature type="transmembrane region" description="Helical" evidence="2">
    <location>
        <begin position="168"/>
        <end position="187"/>
    </location>
</feature>
<keyword evidence="2" id="KW-1133">Transmembrane helix</keyword>
<keyword evidence="4" id="KW-1185">Reference proteome</keyword>
<dbReference type="EMBL" id="SRPW01000231">
    <property type="protein sequence ID" value="KAG6016655.1"/>
    <property type="molecule type" value="Genomic_DNA"/>
</dbReference>
<feature type="transmembrane region" description="Helical" evidence="2">
    <location>
        <begin position="20"/>
        <end position="37"/>
    </location>
</feature>
<gene>
    <name evidence="3" type="ORF">E4U43_003388</name>
</gene>
<feature type="region of interest" description="Disordered" evidence="1">
    <location>
        <begin position="214"/>
        <end position="254"/>
    </location>
</feature>
<evidence type="ECO:0000256" key="1">
    <source>
        <dbReference type="SAM" id="MobiDB-lite"/>
    </source>
</evidence>
<evidence type="ECO:0000313" key="4">
    <source>
        <dbReference type="Proteomes" id="UP000748025"/>
    </source>
</evidence>
<protein>
    <submittedName>
        <fullName evidence="3">Uncharacterized protein</fullName>
    </submittedName>
</protein>
<dbReference type="OrthoDB" id="2956246at2759"/>
<feature type="transmembrane region" description="Helical" evidence="2">
    <location>
        <begin position="318"/>
        <end position="338"/>
    </location>
</feature>
<proteinExistence type="predicted"/>
<feature type="compositionally biased region" description="Acidic residues" evidence="1">
    <location>
        <begin position="221"/>
        <end position="245"/>
    </location>
</feature>
<sequence>MSRSTIPQPEPLIPSWSSTPFPTLSLSAAGLLALANLDTVAQRTRLTGGSSWLDVFVLAPGLHYQQAVDALEGKDAPLPRGGDTNPAMAQHLGRLGGSEAGSVVTLRVGVAKGSRRWSRKKKKKKSNKHKGSSLVRRIRRVCTGSSSSSRKGGGGGGGGGHRDWFSHVLYLCSPALTLTAGIFMALLQDWWGLAFLAALMVSRGLNIWSIRQRTSHAPPPDAEEEDQDEDQDEGEDDDEDEEEHDPDIVKRREHVHTIDLDNGSRIILRGSEADVRAVTTQIWLRHQNATESYLEATAKMLVYLVAAFSGNLSQAGSMVLMALLLTTAALLAVSNAHASEMQMNGRRVVRTAHDAVVDPGARQAASC</sequence>
<name>A0A9P7NFQ1_9HYPO</name>
<organism evidence="3 4">
    <name type="scientific">Claviceps pusilla</name>
    <dbReference type="NCBI Taxonomy" id="123648"/>
    <lineage>
        <taxon>Eukaryota</taxon>
        <taxon>Fungi</taxon>
        <taxon>Dikarya</taxon>
        <taxon>Ascomycota</taxon>
        <taxon>Pezizomycotina</taxon>
        <taxon>Sordariomycetes</taxon>
        <taxon>Hypocreomycetidae</taxon>
        <taxon>Hypocreales</taxon>
        <taxon>Clavicipitaceae</taxon>
        <taxon>Claviceps</taxon>
    </lineage>
</organism>
<reference evidence="3" key="1">
    <citation type="journal article" date="2020" name="bioRxiv">
        <title>Whole genome comparisons of ergot fungi reveals the divergence and evolution of species within the genus Claviceps are the result of varying mechanisms driving genome evolution and host range expansion.</title>
        <authorList>
            <person name="Wyka S.A."/>
            <person name="Mondo S.J."/>
            <person name="Liu M."/>
            <person name="Dettman J."/>
            <person name="Nalam V."/>
            <person name="Broders K.D."/>
        </authorList>
    </citation>
    <scope>NUCLEOTIDE SEQUENCE</scope>
    <source>
        <strain evidence="3">CCC 602</strain>
    </source>
</reference>
<keyword evidence="2" id="KW-0472">Membrane</keyword>
<evidence type="ECO:0000313" key="3">
    <source>
        <dbReference type="EMBL" id="KAG6016655.1"/>
    </source>
</evidence>
<comment type="caution">
    <text evidence="3">The sequence shown here is derived from an EMBL/GenBank/DDBJ whole genome shotgun (WGS) entry which is preliminary data.</text>
</comment>
<accession>A0A9P7NFQ1</accession>
<keyword evidence="2" id="KW-0812">Transmembrane</keyword>
<feature type="region of interest" description="Disordered" evidence="1">
    <location>
        <begin position="113"/>
        <end position="134"/>
    </location>
</feature>
<dbReference type="Proteomes" id="UP000748025">
    <property type="component" value="Unassembled WGS sequence"/>
</dbReference>
<evidence type="ECO:0000256" key="2">
    <source>
        <dbReference type="SAM" id="Phobius"/>
    </source>
</evidence>
<dbReference type="AlphaFoldDB" id="A0A9P7NFQ1"/>